<dbReference type="PANTHER" id="PTHR43196">
    <property type="entry name" value="SULFATE ADENYLYLTRANSFERASE SUBUNIT 2"/>
    <property type="match status" value="1"/>
</dbReference>
<dbReference type="InterPro" id="IPR002500">
    <property type="entry name" value="PAPS_reduct_dom"/>
</dbReference>
<dbReference type="InterPro" id="IPR014729">
    <property type="entry name" value="Rossmann-like_a/b/a_fold"/>
</dbReference>
<dbReference type="Gene3D" id="3.40.50.620">
    <property type="entry name" value="HUPs"/>
    <property type="match status" value="1"/>
</dbReference>
<dbReference type="EMBL" id="BK032842">
    <property type="protein sequence ID" value="DAF63550.1"/>
    <property type="molecule type" value="Genomic_DNA"/>
</dbReference>
<dbReference type="PANTHER" id="PTHR43196:SF2">
    <property type="entry name" value="PHOSPHOADENOSINE PHOSPHOSULFATE REDUCTASE"/>
    <property type="match status" value="1"/>
</dbReference>
<evidence type="ECO:0000313" key="2">
    <source>
        <dbReference type="EMBL" id="DAF63550.1"/>
    </source>
</evidence>
<proteinExistence type="predicted"/>
<protein>
    <submittedName>
        <fullName evidence="2">Phosphoadenosine-phosphosulfate reductase</fullName>
    </submittedName>
</protein>
<dbReference type="Pfam" id="PF01507">
    <property type="entry name" value="PAPS_reduct"/>
    <property type="match status" value="2"/>
</dbReference>
<dbReference type="SUPFAM" id="SSF52402">
    <property type="entry name" value="Adenine nucleotide alpha hydrolases-like"/>
    <property type="match status" value="1"/>
</dbReference>
<organism evidence="2">
    <name type="scientific">Siphoviridae sp. ctwQT14</name>
    <dbReference type="NCBI Taxonomy" id="2827971"/>
    <lineage>
        <taxon>Viruses</taxon>
        <taxon>Duplodnaviria</taxon>
        <taxon>Heunggongvirae</taxon>
        <taxon>Uroviricota</taxon>
        <taxon>Caudoviricetes</taxon>
    </lineage>
</organism>
<feature type="domain" description="Phosphoadenosine phosphosulphate reductase" evidence="1">
    <location>
        <begin position="46"/>
        <end position="93"/>
    </location>
</feature>
<accession>A0A8S5TJT0</accession>
<feature type="domain" description="Phosphoadenosine phosphosulphate reductase" evidence="1">
    <location>
        <begin position="161"/>
        <end position="270"/>
    </location>
</feature>
<dbReference type="InterPro" id="IPR050128">
    <property type="entry name" value="Sulfate_adenylyltrnsfr_sub2"/>
</dbReference>
<sequence>MTKITPEEAALKRNFLKQRQSLPLKLKIELSKRRIREFYEHFDGQVYVSFSGGKDSTVLLHLVRSMYPDVPAVFIDTGLEYPESKEFVKSFDNVIIFKPETVFKKVIEDHGYPVISKEIAKFIEDYRSNPNGYTAKKFNSNSDYVKKYGARYDLSKWIFLRDSDIKISAKCCELMKKRPVKKFEKETGLKPFIATMASESNLRKMEYIKKGCNSFESKRPASTPLGFWTEQDIFEYLLEFNLPYCSLYGEIKKNSKGKYYTTGVERTGCMFCMFGIQSEKSPNRFEKMKNTHPKIYDYCINKLGCGKVLDFINVKY</sequence>
<dbReference type="GO" id="GO:0003824">
    <property type="term" value="F:catalytic activity"/>
    <property type="evidence" value="ECO:0007669"/>
    <property type="project" value="InterPro"/>
</dbReference>
<reference evidence="2" key="1">
    <citation type="journal article" date="2021" name="Proc. Natl. Acad. Sci. U.S.A.">
        <title>A Catalog of Tens of Thousands of Viruses from Human Metagenomes Reveals Hidden Associations with Chronic Diseases.</title>
        <authorList>
            <person name="Tisza M.J."/>
            <person name="Buck C.B."/>
        </authorList>
    </citation>
    <scope>NUCLEOTIDE SEQUENCE</scope>
    <source>
        <strain evidence="2">CtwQT14</strain>
    </source>
</reference>
<name>A0A8S5TJT0_9CAUD</name>
<evidence type="ECO:0000259" key="1">
    <source>
        <dbReference type="Pfam" id="PF01507"/>
    </source>
</evidence>